<gene>
    <name evidence="2" type="ORF">TIFTF001_016274</name>
</gene>
<sequence length="75" mass="7957">MPAGGHSNGGSRHADQLPTSLVDVAKAVEVYSSSVGVANLVRSRAEIYPNPPKRRPSPKKTMSTGTNDDDFSRCS</sequence>
<dbReference type="Proteomes" id="UP001187192">
    <property type="component" value="Unassembled WGS sequence"/>
</dbReference>
<dbReference type="EMBL" id="BTGU01000024">
    <property type="protein sequence ID" value="GMN47085.1"/>
    <property type="molecule type" value="Genomic_DNA"/>
</dbReference>
<organism evidence="2 3">
    <name type="scientific">Ficus carica</name>
    <name type="common">Common fig</name>
    <dbReference type="NCBI Taxonomy" id="3494"/>
    <lineage>
        <taxon>Eukaryota</taxon>
        <taxon>Viridiplantae</taxon>
        <taxon>Streptophyta</taxon>
        <taxon>Embryophyta</taxon>
        <taxon>Tracheophyta</taxon>
        <taxon>Spermatophyta</taxon>
        <taxon>Magnoliopsida</taxon>
        <taxon>eudicotyledons</taxon>
        <taxon>Gunneridae</taxon>
        <taxon>Pentapetalae</taxon>
        <taxon>rosids</taxon>
        <taxon>fabids</taxon>
        <taxon>Rosales</taxon>
        <taxon>Moraceae</taxon>
        <taxon>Ficeae</taxon>
        <taxon>Ficus</taxon>
    </lineage>
</organism>
<name>A0AA88A8M2_FICCA</name>
<evidence type="ECO:0000313" key="3">
    <source>
        <dbReference type="Proteomes" id="UP001187192"/>
    </source>
</evidence>
<dbReference type="AlphaFoldDB" id="A0AA88A8M2"/>
<comment type="caution">
    <text evidence="2">The sequence shown here is derived from an EMBL/GenBank/DDBJ whole genome shotgun (WGS) entry which is preliminary data.</text>
</comment>
<reference evidence="2" key="1">
    <citation type="submission" date="2023-07" db="EMBL/GenBank/DDBJ databases">
        <title>draft genome sequence of fig (Ficus carica).</title>
        <authorList>
            <person name="Takahashi T."/>
            <person name="Nishimura K."/>
        </authorList>
    </citation>
    <scope>NUCLEOTIDE SEQUENCE</scope>
</reference>
<proteinExistence type="predicted"/>
<evidence type="ECO:0000256" key="1">
    <source>
        <dbReference type="SAM" id="MobiDB-lite"/>
    </source>
</evidence>
<protein>
    <submittedName>
        <fullName evidence="2">Uncharacterized protein</fullName>
    </submittedName>
</protein>
<evidence type="ECO:0000313" key="2">
    <source>
        <dbReference type="EMBL" id="GMN47085.1"/>
    </source>
</evidence>
<feature type="region of interest" description="Disordered" evidence="1">
    <location>
        <begin position="44"/>
        <end position="75"/>
    </location>
</feature>
<keyword evidence="3" id="KW-1185">Reference proteome</keyword>
<accession>A0AA88A8M2</accession>